<organism>
    <name type="scientific">Pyricularia oryzae (strain P131)</name>
    <name type="common">Rice blast fungus</name>
    <name type="synonym">Magnaporthe oryzae</name>
    <dbReference type="NCBI Taxonomy" id="1143193"/>
    <lineage>
        <taxon>Eukaryota</taxon>
        <taxon>Fungi</taxon>
        <taxon>Dikarya</taxon>
        <taxon>Ascomycota</taxon>
        <taxon>Pezizomycotina</taxon>
        <taxon>Sordariomycetes</taxon>
        <taxon>Sordariomycetidae</taxon>
        <taxon>Magnaporthales</taxon>
        <taxon>Pyriculariaceae</taxon>
        <taxon>Pyricularia</taxon>
    </lineage>
</organism>
<gene>
    <name evidence="1" type="ORF">OOW_P131scaffold01548g7</name>
</gene>
<accession>L7ITR9</accession>
<sequence>MHTNVLEQSHRLELDVEGYGFPDVLDRLPTCTSDKDDGLPTAGILGLEAAVVDAADLVGFDIEDMSLKILIETKRPNFVTPKVYFYEYVFNTGENPSLLNLVALRSRAGFEDEAFEGICISANAIAYTTVECSGRQFADSVWVARDTTAYSALRTPLKWKNAKNAYSLYNLGRATTHQQRQQDRGWHHVTRKFCAVEDEMPVARHGLDGLICDVREAGATAGEAWHQYRPLVSSTHRRQIGGQIFIHVLITASRGPVSTGWAPQDGGDFLSAKVVELPRQRRSLAQLEWVAGEPRLVDNGATAAPRAPSVSLCMDRNRRLAHWITAYLWKRGQAVVGSVNATTALLRAAKRKFTGINRGDRPLMPSPYGTNN</sequence>
<name>L7ITR9_PYRO1</name>
<dbReference type="AlphaFoldDB" id="L7ITR9"/>
<dbReference type="EMBL" id="JH795432">
    <property type="protein sequence ID" value="ELQ58695.1"/>
    <property type="molecule type" value="Genomic_DNA"/>
</dbReference>
<protein>
    <submittedName>
        <fullName evidence="1">Uncharacterized protein</fullName>
    </submittedName>
</protein>
<reference evidence="1" key="1">
    <citation type="journal article" date="2012" name="PLoS Genet.">
        <title>Comparative analysis of the genomes of two field isolates of the rice blast fungus Magnaporthe oryzae.</title>
        <authorList>
            <person name="Xue M."/>
            <person name="Yang J."/>
            <person name="Li Z."/>
            <person name="Hu S."/>
            <person name="Yao N."/>
            <person name="Dean R.A."/>
            <person name="Zhao W."/>
            <person name="Shen M."/>
            <person name="Zhang H."/>
            <person name="Li C."/>
            <person name="Liu L."/>
            <person name="Cao L."/>
            <person name="Xu X."/>
            <person name="Xing Y."/>
            <person name="Hsiang T."/>
            <person name="Zhang Z."/>
            <person name="Xu J.R."/>
            <person name="Peng Y.L."/>
        </authorList>
    </citation>
    <scope>NUCLEOTIDE SEQUENCE [LARGE SCALE GENOMIC DNA]</scope>
    <source>
        <strain evidence="1">P131</strain>
    </source>
</reference>
<evidence type="ECO:0000313" key="1">
    <source>
        <dbReference type="EMBL" id="ELQ58695.1"/>
    </source>
</evidence>
<proteinExistence type="predicted"/>